<evidence type="ECO:0000313" key="2">
    <source>
        <dbReference type="Proteomes" id="UP001497527"/>
    </source>
</evidence>
<dbReference type="EMBL" id="CAXJIO010000018">
    <property type="protein sequence ID" value="CAL2104623.1"/>
    <property type="molecule type" value="Genomic_DNA"/>
</dbReference>
<keyword evidence="2" id="KW-1185">Reference proteome</keyword>
<protein>
    <submittedName>
        <fullName evidence="1">Uncharacterized protein</fullName>
    </submittedName>
</protein>
<dbReference type="RefSeq" id="WP_348721716.1">
    <property type="nucleotide sequence ID" value="NZ_CAXJIO010000018.1"/>
</dbReference>
<dbReference type="Proteomes" id="UP001497527">
    <property type="component" value="Unassembled WGS sequence"/>
</dbReference>
<organism evidence="1 2">
    <name type="scientific">Tenacibaculum polynesiense</name>
    <dbReference type="NCBI Taxonomy" id="3137857"/>
    <lineage>
        <taxon>Bacteria</taxon>
        <taxon>Pseudomonadati</taxon>
        <taxon>Bacteroidota</taxon>
        <taxon>Flavobacteriia</taxon>
        <taxon>Flavobacteriales</taxon>
        <taxon>Flavobacteriaceae</taxon>
        <taxon>Tenacibaculum</taxon>
    </lineage>
</organism>
<comment type="caution">
    <text evidence="1">The sequence shown here is derived from an EMBL/GenBank/DDBJ whole genome shotgun (WGS) entry which is preliminary data.</text>
</comment>
<reference evidence="1 2" key="1">
    <citation type="submission" date="2024-05" db="EMBL/GenBank/DDBJ databases">
        <authorList>
            <person name="Duchaud E."/>
        </authorList>
    </citation>
    <scope>NUCLEOTIDE SEQUENCE [LARGE SCALE GENOMIC DNA]</scope>
    <source>
        <strain evidence="1">Ena-SAMPLE-TAB-13-05-2024-13:56:06:370-140308</strain>
    </source>
</reference>
<gene>
    <name evidence="1" type="ORF">T190423A01A_90048</name>
</gene>
<sequence length="51" mass="5717">MADPKKEKALQTLSQLSEPVLTRMASLANNKKAIEYFSNPIMFGMVKGFLK</sequence>
<proteinExistence type="predicted"/>
<name>A0ABP1F7U5_9FLAO</name>
<accession>A0ABP1F7U5</accession>
<evidence type="ECO:0000313" key="1">
    <source>
        <dbReference type="EMBL" id="CAL2104623.1"/>
    </source>
</evidence>